<dbReference type="AlphaFoldDB" id="A0A371H653"/>
<evidence type="ECO:0000256" key="1">
    <source>
        <dbReference type="SAM" id="MobiDB-lite"/>
    </source>
</evidence>
<accession>A0A371H653</accession>
<sequence length="248" mass="28491">ERSDEQFQLSAKARQRQMEVEERHRQVKERHLEAMRVVDEEIGRTLILANFRELVMKPFDGTQDPHTHLQAFQTQMYISRGNDFLSCKLFLGTLRGLATLPARTIRLFHNLAVLFVSQFAANKVKRLEMADLFDLSQTKGESLKSYLARFNNATVQVNNSDQKFFVKVIHKGLRVGQFSDALALRQLSSMEEIRRQAEKHIEAEEDLIDQLEAERQPLAPQEPKPGTSRGSIGETKYQIQPQPQASNT</sequence>
<dbReference type="PANTHER" id="PTHR33223">
    <property type="entry name" value="CCHC-TYPE DOMAIN-CONTAINING PROTEIN"/>
    <property type="match status" value="1"/>
</dbReference>
<dbReference type="Pfam" id="PF03732">
    <property type="entry name" value="Retrotrans_gag"/>
    <property type="match status" value="1"/>
</dbReference>
<dbReference type="InterPro" id="IPR005162">
    <property type="entry name" value="Retrotrans_gag_dom"/>
</dbReference>
<name>A0A371H653_MUCPR</name>
<evidence type="ECO:0000313" key="4">
    <source>
        <dbReference type="Proteomes" id="UP000257109"/>
    </source>
</evidence>
<gene>
    <name evidence="3" type="ORF">CR513_18946</name>
</gene>
<feature type="region of interest" description="Disordered" evidence="1">
    <location>
        <begin position="208"/>
        <end position="248"/>
    </location>
</feature>
<organism evidence="3 4">
    <name type="scientific">Mucuna pruriens</name>
    <name type="common">Velvet bean</name>
    <name type="synonym">Dolichos pruriens</name>
    <dbReference type="NCBI Taxonomy" id="157652"/>
    <lineage>
        <taxon>Eukaryota</taxon>
        <taxon>Viridiplantae</taxon>
        <taxon>Streptophyta</taxon>
        <taxon>Embryophyta</taxon>
        <taxon>Tracheophyta</taxon>
        <taxon>Spermatophyta</taxon>
        <taxon>Magnoliopsida</taxon>
        <taxon>eudicotyledons</taxon>
        <taxon>Gunneridae</taxon>
        <taxon>Pentapetalae</taxon>
        <taxon>rosids</taxon>
        <taxon>fabids</taxon>
        <taxon>Fabales</taxon>
        <taxon>Fabaceae</taxon>
        <taxon>Papilionoideae</taxon>
        <taxon>50 kb inversion clade</taxon>
        <taxon>NPAAA clade</taxon>
        <taxon>indigoferoid/millettioid clade</taxon>
        <taxon>Phaseoleae</taxon>
        <taxon>Mucuna</taxon>
    </lineage>
</organism>
<proteinExistence type="predicted"/>
<feature type="domain" description="Retrotransposon gag" evidence="2">
    <location>
        <begin position="99"/>
        <end position="174"/>
    </location>
</feature>
<dbReference type="Proteomes" id="UP000257109">
    <property type="component" value="Unassembled WGS sequence"/>
</dbReference>
<evidence type="ECO:0000259" key="2">
    <source>
        <dbReference type="Pfam" id="PF03732"/>
    </source>
</evidence>
<comment type="caution">
    <text evidence="3">The sequence shown here is derived from an EMBL/GenBank/DDBJ whole genome shotgun (WGS) entry which is preliminary data.</text>
</comment>
<reference evidence="3" key="1">
    <citation type="submission" date="2018-05" db="EMBL/GenBank/DDBJ databases">
        <title>Draft genome of Mucuna pruriens seed.</title>
        <authorList>
            <person name="Nnadi N.E."/>
            <person name="Vos R."/>
            <person name="Hasami M.H."/>
            <person name="Devisetty U.K."/>
            <person name="Aguiy J.C."/>
        </authorList>
    </citation>
    <scope>NUCLEOTIDE SEQUENCE [LARGE SCALE GENOMIC DNA]</scope>
    <source>
        <strain evidence="3">JCA_2017</strain>
    </source>
</reference>
<dbReference type="PANTHER" id="PTHR33223:SF10">
    <property type="entry name" value="AMINOTRANSFERASE-LIKE PLANT MOBILE DOMAIN-CONTAINING PROTEIN"/>
    <property type="match status" value="1"/>
</dbReference>
<protein>
    <recommendedName>
        <fullName evidence="2">Retrotransposon gag domain-containing protein</fullName>
    </recommendedName>
</protein>
<feature type="compositionally biased region" description="Polar residues" evidence="1">
    <location>
        <begin position="237"/>
        <end position="248"/>
    </location>
</feature>
<keyword evidence="4" id="KW-1185">Reference proteome</keyword>
<feature type="region of interest" description="Disordered" evidence="1">
    <location>
        <begin position="1"/>
        <end position="22"/>
    </location>
</feature>
<feature type="non-terminal residue" evidence="3">
    <location>
        <position position="1"/>
    </location>
</feature>
<dbReference type="EMBL" id="QJKJ01003497">
    <property type="protein sequence ID" value="RDX98176.1"/>
    <property type="molecule type" value="Genomic_DNA"/>
</dbReference>
<evidence type="ECO:0000313" key="3">
    <source>
        <dbReference type="EMBL" id="RDX98176.1"/>
    </source>
</evidence>